<dbReference type="Proteomes" id="UP001255917">
    <property type="component" value="Unassembled WGS sequence"/>
</dbReference>
<dbReference type="RefSeq" id="WP_315585441.1">
    <property type="nucleotide sequence ID" value="NZ_JAVXUR010000001.1"/>
</dbReference>
<gene>
    <name evidence="1" type="ORF">RSO68_03430</name>
</gene>
<protein>
    <submittedName>
        <fullName evidence="1">Uncharacterized protein</fullName>
    </submittedName>
</protein>
<proteinExistence type="predicted"/>
<organism evidence="1 2">
    <name type="scientific">Halomonas saccharevitans</name>
    <dbReference type="NCBI Taxonomy" id="416872"/>
    <lineage>
        <taxon>Bacteria</taxon>
        <taxon>Pseudomonadati</taxon>
        <taxon>Pseudomonadota</taxon>
        <taxon>Gammaproteobacteria</taxon>
        <taxon>Oceanospirillales</taxon>
        <taxon>Halomonadaceae</taxon>
        <taxon>Halomonas</taxon>
    </lineage>
</organism>
<sequence>MSAAELLDLHTDVEPLGAEEVAELAESCANLWGKALGIFYSDAQAAWRGVKYPPDGGEALEDLLGTRELLANLLAGYGGDMDADRLGDLMLDALEAGRKFAPAAMTRPVPEVVEDYVGCRPPAWV</sequence>
<evidence type="ECO:0000313" key="1">
    <source>
        <dbReference type="EMBL" id="MDT8878517.1"/>
    </source>
</evidence>
<evidence type="ECO:0000313" key="2">
    <source>
        <dbReference type="Proteomes" id="UP001255917"/>
    </source>
</evidence>
<accession>A0ABU3NBM6</accession>
<dbReference type="EMBL" id="JAVXUR010000001">
    <property type="protein sequence ID" value="MDT8878517.1"/>
    <property type="molecule type" value="Genomic_DNA"/>
</dbReference>
<name>A0ABU3NBM6_9GAMM</name>
<keyword evidence="2" id="KW-1185">Reference proteome</keyword>
<reference evidence="2" key="1">
    <citation type="submission" date="2023-07" db="EMBL/GenBank/DDBJ databases">
        <title>Substrates and metabolic shifts associated with increased methane emissions in unrestored hypersaline salterns.</title>
        <authorList>
            <person name="Bueno De Mesquita C.P."/>
            <person name="Tringe S.G."/>
        </authorList>
    </citation>
    <scope>NUCLEOTIDE SEQUENCE [LARGE SCALE GENOMIC DNA]</scope>
    <source>
        <strain evidence="2">I4</strain>
    </source>
</reference>
<comment type="caution">
    <text evidence="1">The sequence shown here is derived from an EMBL/GenBank/DDBJ whole genome shotgun (WGS) entry which is preliminary data.</text>
</comment>